<evidence type="ECO:0000313" key="1">
    <source>
        <dbReference type="EMBL" id="EHK96610.1"/>
    </source>
</evidence>
<sequence>MVFIQFDRASNLASISSICSDPLVEKISSISTRAAKRMRKTAETENIQCLD</sequence>
<evidence type="ECO:0000313" key="2">
    <source>
        <dbReference type="Proteomes" id="UP000005446"/>
    </source>
</evidence>
<comment type="caution">
    <text evidence="1">The sequence shown here is derived from an EMBL/GenBank/DDBJ whole genome shotgun (WGS) entry which is preliminary data.</text>
</comment>
<gene>
    <name evidence="1" type="ORF">M7I_7659</name>
</gene>
<protein>
    <submittedName>
        <fullName evidence="1">Uncharacterized protein</fullName>
    </submittedName>
</protein>
<dbReference type="Proteomes" id="UP000005446">
    <property type="component" value="Unassembled WGS sequence"/>
</dbReference>
<proteinExistence type="predicted"/>
<reference evidence="1 2" key="1">
    <citation type="journal article" date="2012" name="Eukaryot. Cell">
        <title>Genome sequence of the fungus Glarea lozoyensis: the first genome sequence of a species from the Helotiaceae family.</title>
        <authorList>
            <person name="Youssar L."/>
            <person name="Gruening B.A."/>
            <person name="Erxleben A."/>
            <person name="Guenther S."/>
            <person name="Huettel W."/>
        </authorList>
    </citation>
    <scope>NUCLEOTIDE SEQUENCE [LARGE SCALE GENOMIC DNA]</scope>
    <source>
        <strain evidence="2">ATCC 74030 / MF5533</strain>
    </source>
</reference>
<keyword evidence="2" id="KW-1185">Reference proteome</keyword>
<dbReference type="EMBL" id="AGUE01000231">
    <property type="protein sequence ID" value="EHK96610.1"/>
    <property type="molecule type" value="Genomic_DNA"/>
</dbReference>
<organism evidence="1 2">
    <name type="scientific">Glarea lozoyensis (strain ATCC 74030 / MF5533)</name>
    <dbReference type="NCBI Taxonomy" id="1104152"/>
    <lineage>
        <taxon>Eukaryota</taxon>
        <taxon>Fungi</taxon>
        <taxon>Dikarya</taxon>
        <taxon>Ascomycota</taxon>
        <taxon>Pezizomycotina</taxon>
        <taxon>Leotiomycetes</taxon>
        <taxon>Helotiales</taxon>
        <taxon>Helotiaceae</taxon>
        <taxon>Glarea</taxon>
    </lineage>
</organism>
<dbReference type="AlphaFoldDB" id="H0EXW7"/>
<dbReference type="InParanoid" id="H0EXW7"/>
<accession>H0EXW7</accession>
<dbReference type="HOGENOM" id="CLU_3106543_0_0_1"/>
<name>H0EXW7_GLAL7</name>